<keyword evidence="3" id="KW-1185">Reference proteome</keyword>
<sequence length="80" mass="8989">MRLEARTVAPPSLGHVKMEDRKRPSGHDNPAPPAKRQAVTVNGARSHPDADMPWKDDIEVRPPIRPNTLPRQPEHTLIPH</sequence>
<feature type="compositionally biased region" description="Basic and acidic residues" evidence="1">
    <location>
        <begin position="46"/>
        <end position="62"/>
    </location>
</feature>
<dbReference type="GO" id="GO:0061630">
    <property type="term" value="F:ubiquitin protein ligase activity"/>
    <property type="evidence" value="ECO:0007669"/>
    <property type="project" value="UniProtKB-EC"/>
</dbReference>
<accession>A0A9W8X120</accession>
<evidence type="ECO:0000313" key="3">
    <source>
        <dbReference type="Proteomes" id="UP001140562"/>
    </source>
</evidence>
<dbReference type="OrthoDB" id="654191at2759"/>
<dbReference type="Proteomes" id="UP001140562">
    <property type="component" value="Unassembled WGS sequence"/>
</dbReference>
<comment type="caution">
    <text evidence="2">The sequence shown here is derived from an EMBL/GenBank/DDBJ whole genome shotgun (WGS) entry which is preliminary data.</text>
</comment>
<evidence type="ECO:0000313" key="2">
    <source>
        <dbReference type="EMBL" id="KAJ4337572.1"/>
    </source>
</evidence>
<dbReference type="EC" id="2.3.2.27" evidence="2"/>
<dbReference type="AlphaFoldDB" id="A0A9W8X120"/>
<feature type="region of interest" description="Disordered" evidence="1">
    <location>
        <begin position="1"/>
        <end position="80"/>
    </location>
</feature>
<reference evidence="2" key="1">
    <citation type="submission" date="2022-10" db="EMBL/GenBank/DDBJ databases">
        <title>Tapping the CABI collections for fungal endophytes: first genome assemblies for Collariella, Neodidymelliopsis, Ascochyta clinopodiicola, Didymella pomorum, Didymosphaeria variabile, Neocosmospora piperis and Neocucurbitaria cava.</title>
        <authorList>
            <person name="Hill R."/>
        </authorList>
    </citation>
    <scope>NUCLEOTIDE SEQUENCE</scope>
    <source>
        <strain evidence="2">IMI 360193</strain>
    </source>
</reference>
<keyword evidence="2" id="KW-0012">Acyltransferase</keyword>
<organism evidence="2 3">
    <name type="scientific">Didymella glomerata</name>
    <dbReference type="NCBI Taxonomy" id="749621"/>
    <lineage>
        <taxon>Eukaryota</taxon>
        <taxon>Fungi</taxon>
        <taxon>Dikarya</taxon>
        <taxon>Ascomycota</taxon>
        <taxon>Pezizomycotina</taxon>
        <taxon>Dothideomycetes</taxon>
        <taxon>Pleosporomycetidae</taxon>
        <taxon>Pleosporales</taxon>
        <taxon>Pleosporineae</taxon>
        <taxon>Didymellaceae</taxon>
        <taxon>Didymella</taxon>
    </lineage>
</organism>
<feature type="compositionally biased region" description="Basic and acidic residues" evidence="1">
    <location>
        <begin position="16"/>
        <end position="26"/>
    </location>
</feature>
<protein>
    <submittedName>
        <fullName evidence="2">E3 ubiquitin-protein ligase bre1</fullName>
        <ecNumber evidence="2">2.3.2.27</ecNumber>
    </submittedName>
</protein>
<proteinExistence type="predicted"/>
<keyword evidence="2" id="KW-0808">Transferase</keyword>
<dbReference type="EMBL" id="JAPEUV010000037">
    <property type="protein sequence ID" value="KAJ4337572.1"/>
    <property type="molecule type" value="Genomic_DNA"/>
</dbReference>
<evidence type="ECO:0000256" key="1">
    <source>
        <dbReference type="SAM" id="MobiDB-lite"/>
    </source>
</evidence>
<name>A0A9W8X120_9PLEO</name>
<gene>
    <name evidence="2" type="primary">BRE1_1</name>
    <name evidence="2" type="ORF">N0V87_004526</name>
</gene>